<reference evidence="2" key="1">
    <citation type="submission" date="2016-05" db="EMBL/GenBank/DDBJ databases">
        <title>Comparative genomics of biotechnologically important yeasts.</title>
        <authorList>
            <consortium name="DOE Joint Genome Institute"/>
            <person name="Riley R."/>
            <person name="Haridas S."/>
            <person name="Wolfe K.H."/>
            <person name="Lopes M.R."/>
            <person name="Hittinger C.T."/>
            <person name="Goker M."/>
            <person name="Salamov A."/>
            <person name="Wisecaver J."/>
            <person name="Long T.M."/>
            <person name="Aerts A.L."/>
            <person name="Barry K."/>
            <person name="Choi C."/>
            <person name="Clum A."/>
            <person name="Coughlan A.Y."/>
            <person name="Deshpande S."/>
            <person name="Douglass A.P."/>
            <person name="Hanson S.J."/>
            <person name="Klenk H.-P."/>
            <person name="Labutti K."/>
            <person name="Lapidus A."/>
            <person name="Lindquist E."/>
            <person name="Lipzen A."/>
            <person name="Meier-Kolthoff J.P."/>
            <person name="Ohm R.A."/>
            <person name="Otillar R.P."/>
            <person name="Pangilinan J."/>
            <person name="Peng Y."/>
            <person name="Rokas A."/>
            <person name="Rosa C.A."/>
            <person name="Scheuner C."/>
            <person name="Sibirny A.A."/>
            <person name="Slot J.C."/>
            <person name="Stielow J.B."/>
            <person name="Sun H."/>
            <person name="Kurtzman C.P."/>
            <person name="Blackwell M."/>
            <person name="Grigoriev I.V."/>
            <person name="Jeffries T.W."/>
        </authorList>
    </citation>
    <scope>NUCLEOTIDE SEQUENCE [LARGE SCALE GENOMIC DNA]</scope>
    <source>
        <strain evidence="2">NRRL Y-1933</strain>
    </source>
</reference>
<protein>
    <submittedName>
        <fullName evidence="1">Uncharacterized protein</fullName>
    </submittedName>
</protein>
<keyword evidence="2" id="KW-1185">Reference proteome</keyword>
<sequence length="524" mass="60924">MEDIYDESKLKGHRRKLINTTNRIILSNHYKKLREKIVENFAQPDNTDVLFKESTSKSLNIPFQEFLNPQQPTLSYSNIYIRNSIELLVHSLITSILVEFNLRCALDQKSVDYLLDIDLKQNPQFASLEQYREDFNFIKSSRFLNYSKSDVSRFVKNECVISFNLVEINNNEYLTKFKNIFKSYESDDTKFKHLNLLTKLTNALISSRTYTPDLSIFKYLLDKFDQYGLLNYQTLVVDSLPPYQFMRSVLSDSSQIKSPKIAQSYQALVEEDPEILTSLLKYYVKQDDAKGFKELLQYFRLNEIKENNKSLSNSAAAPFLSKSRFSSKFAEIMPTITFNCSNPLLISSEVILIAIDGCIKFNLFEYIDLIFNKRVIYSTKENNKIALWLGKSSKVSETEQALLISKGLTLNEFELKLFNKKIFSLLLQASAKSNDLGRIMWLVPHLNEYLKNKLQNDDCKNHIEFIKHHVANNTETSEEFTAKDSSSPIDLEFIRTIYNTLTILKVEGLVLTYDRIFDFKSIVK</sequence>
<dbReference type="Proteomes" id="UP000095085">
    <property type="component" value="Unassembled WGS sequence"/>
</dbReference>
<gene>
    <name evidence="1" type="ORF">HYPBUDRAFT_110753</name>
</gene>
<dbReference type="OrthoDB" id="4095887at2759"/>
<evidence type="ECO:0000313" key="1">
    <source>
        <dbReference type="EMBL" id="ODV66432.1"/>
    </source>
</evidence>
<accession>A0A1E4RGN4</accession>
<evidence type="ECO:0000313" key="2">
    <source>
        <dbReference type="Proteomes" id="UP000095085"/>
    </source>
</evidence>
<dbReference type="RefSeq" id="XP_020075499.1">
    <property type="nucleotide sequence ID" value="XM_020218780.1"/>
</dbReference>
<dbReference type="GeneID" id="30993330"/>
<dbReference type="AlphaFoldDB" id="A0A1E4RGN4"/>
<proteinExistence type="predicted"/>
<organism evidence="1 2">
    <name type="scientific">Hyphopichia burtonii NRRL Y-1933</name>
    <dbReference type="NCBI Taxonomy" id="984485"/>
    <lineage>
        <taxon>Eukaryota</taxon>
        <taxon>Fungi</taxon>
        <taxon>Dikarya</taxon>
        <taxon>Ascomycota</taxon>
        <taxon>Saccharomycotina</taxon>
        <taxon>Pichiomycetes</taxon>
        <taxon>Debaryomycetaceae</taxon>
        <taxon>Hyphopichia</taxon>
    </lineage>
</organism>
<dbReference type="STRING" id="984485.A0A1E4RGN4"/>
<dbReference type="EMBL" id="KV454542">
    <property type="protein sequence ID" value="ODV66432.1"/>
    <property type="molecule type" value="Genomic_DNA"/>
</dbReference>
<name>A0A1E4RGN4_9ASCO</name>